<dbReference type="InterPro" id="IPR016087">
    <property type="entry name" value="Chalcone_isomerase"/>
</dbReference>
<dbReference type="EMBL" id="VJWL01000001">
    <property type="protein sequence ID" value="TRW49841.1"/>
    <property type="molecule type" value="Genomic_DNA"/>
</dbReference>
<comment type="caution">
    <text evidence="3">The sequence shown here is derived from an EMBL/GenBank/DDBJ whole genome shotgun (WGS) entry which is preliminary data.</text>
</comment>
<keyword evidence="1" id="KW-0732">Signal</keyword>
<gene>
    <name evidence="3" type="ORF">FM042_03015</name>
</gene>
<sequence length="186" mass="21023">MMKRCMGLLAVGVTILCASGTALASDYGRCAEQMWEAEYSQVDWEKVGETRLRVMLFRIYDAQLYTDTGRHSDAQAVALRINYGRSFTANTLVDQTRDEWERMGYTIDEEKKSWLQELAKIWPDVERGDCIVAHTLGNGTTYFHGETGLLGSIQADGFAERFLGIWLSEDARFRSNRDELVGAASE</sequence>
<name>A0A552X481_9GAMM</name>
<dbReference type="Pfam" id="PF16036">
    <property type="entry name" value="Chalcone_3"/>
    <property type="match status" value="1"/>
</dbReference>
<feature type="domain" description="Chalcone isomerase" evidence="2">
    <location>
        <begin position="54"/>
        <end position="172"/>
    </location>
</feature>
<organism evidence="3 4">
    <name type="scientific">Aliidiomarina halalkaliphila</name>
    <dbReference type="NCBI Taxonomy" id="2593535"/>
    <lineage>
        <taxon>Bacteria</taxon>
        <taxon>Pseudomonadati</taxon>
        <taxon>Pseudomonadota</taxon>
        <taxon>Gammaproteobacteria</taxon>
        <taxon>Alteromonadales</taxon>
        <taxon>Idiomarinaceae</taxon>
        <taxon>Aliidiomarina</taxon>
    </lineage>
</organism>
<protein>
    <recommendedName>
        <fullName evidence="2">Chalcone isomerase domain-containing protein</fullName>
    </recommendedName>
</protein>
<evidence type="ECO:0000259" key="2">
    <source>
        <dbReference type="Pfam" id="PF16036"/>
    </source>
</evidence>
<dbReference type="OrthoDB" id="8527419at2"/>
<dbReference type="RefSeq" id="WP_143234262.1">
    <property type="nucleotide sequence ID" value="NZ_VJWL01000001.1"/>
</dbReference>
<accession>A0A552X481</accession>
<keyword evidence="4" id="KW-1185">Reference proteome</keyword>
<evidence type="ECO:0000256" key="1">
    <source>
        <dbReference type="SAM" id="SignalP"/>
    </source>
</evidence>
<feature type="signal peptide" evidence="1">
    <location>
        <begin position="1"/>
        <end position="24"/>
    </location>
</feature>
<proteinExistence type="predicted"/>
<reference evidence="3 4" key="1">
    <citation type="submission" date="2019-07" db="EMBL/GenBank/DDBJ databases">
        <authorList>
            <person name="Yang M."/>
            <person name="Zhao D."/>
            <person name="Xiang H."/>
        </authorList>
    </citation>
    <scope>NUCLEOTIDE SEQUENCE [LARGE SCALE GENOMIC DNA]</scope>
    <source>
        <strain evidence="3 4">IM1326</strain>
    </source>
</reference>
<dbReference type="Proteomes" id="UP000320359">
    <property type="component" value="Unassembled WGS sequence"/>
</dbReference>
<feature type="chain" id="PRO_5022094739" description="Chalcone isomerase domain-containing protein" evidence="1">
    <location>
        <begin position="25"/>
        <end position="186"/>
    </location>
</feature>
<dbReference type="AlphaFoldDB" id="A0A552X481"/>
<evidence type="ECO:0000313" key="4">
    <source>
        <dbReference type="Proteomes" id="UP000320359"/>
    </source>
</evidence>
<evidence type="ECO:0000313" key="3">
    <source>
        <dbReference type="EMBL" id="TRW49841.1"/>
    </source>
</evidence>